<accession>A0A094PJS3</accession>
<keyword evidence="5" id="KW-0808">Transferase</keyword>
<dbReference type="InterPro" id="IPR002180">
    <property type="entry name" value="LS/RS"/>
</dbReference>
<reference evidence="7" key="1">
    <citation type="submission" date="2014-06" db="EMBL/GenBank/DDBJ databases">
        <title>Key roles for freshwater Actinobacteria revealed by deep metagenomic sequencing.</title>
        <authorList>
            <person name="Ghai R."/>
            <person name="Mizuno C.M."/>
            <person name="Picazo A."/>
            <person name="Camacho A."/>
            <person name="Rodriguez-Valera F."/>
        </authorList>
    </citation>
    <scope>NUCLEOTIDE SEQUENCE</scope>
</reference>
<dbReference type="PANTHER" id="PTHR21058">
    <property type="entry name" value="6,7-DIMETHYL-8-RIBITYLLUMAZINE SYNTHASE DMRL SYNTHASE LUMAZINE SYNTHASE"/>
    <property type="match status" value="1"/>
</dbReference>
<dbReference type="Pfam" id="PF00885">
    <property type="entry name" value="DMRL_synthase"/>
    <property type="match status" value="1"/>
</dbReference>
<dbReference type="SUPFAM" id="SSF52121">
    <property type="entry name" value="Lumazine synthase"/>
    <property type="match status" value="1"/>
</dbReference>
<dbReference type="EC" id="2.5.1.78" evidence="3"/>
<sequence length="157" mass="17115">MTTQRIPQIKLEKVKKSSKIAVITAIWNRDLTEKMEEQCLKTLKGYGIKPTSIQVSGSFELIAAARNAILKKYDAVIVLGVVLRGETPHFEYISMAVTNGMTQIAAESGKPIGFGVLTCDNYEQAKARAGFEGSIENKGQECAIAVLLSLSEHKKLG</sequence>
<name>A0A094PJS3_9ZZZZ</name>
<dbReference type="InterPro" id="IPR036467">
    <property type="entry name" value="LS/RS_sf"/>
</dbReference>
<dbReference type="GO" id="GO:0009349">
    <property type="term" value="C:riboflavin synthase complex"/>
    <property type="evidence" value="ECO:0007669"/>
    <property type="project" value="InterPro"/>
</dbReference>
<comment type="catalytic activity">
    <reaction evidence="6">
        <text>(2S)-2-hydroxy-3-oxobutyl phosphate + 5-amino-6-(D-ribitylamino)uracil = 6,7-dimethyl-8-(1-D-ribityl)lumazine + phosphate + 2 H2O + H(+)</text>
        <dbReference type="Rhea" id="RHEA:26152"/>
        <dbReference type="ChEBI" id="CHEBI:15377"/>
        <dbReference type="ChEBI" id="CHEBI:15378"/>
        <dbReference type="ChEBI" id="CHEBI:15934"/>
        <dbReference type="ChEBI" id="CHEBI:43474"/>
        <dbReference type="ChEBI" id="CHEBI:58201"/>
        <dbReference type="ChEBI" id="CHEBI:58830"/>
        <dbReference type="EC" id="2.5.1.78"/>
    </reaction>
</comment>
<dbReference type="GO" id="GO:0000906">
    <property type="term" value="F:6,7-dimethyl-8-ribityllumazine synthase activity"/>
    <property type="evidence" value="ECO:0007669"/>
    <property type="project" value="UniProtKB-EC"/>
</dbReference>
<dbReference type="NCBIfam" id="TIGR00114">
    <property type="entry name" value="lumazine-synth"/>
    <property type="match status" value="1"/>
</dbReference>
<evidence type="ECO:0000256" key="1">
    <source>
        <dbReference type="ARBA" id="ARBA00004917"/>
    </source>
</evidence>
<comment type="pathway">
    <text evidence="1">Cofactor biosynthesis; riboflavin biosynthesis; riboflavin from 2-hydroxy-3-oxobutyl phosphate and 5-amino-6-(D-ribitylamino)uracil: step 1/2.</text>
</comment>
<comment type="similarity">
    <text evidence="2">Belongs to the DMRL synthase family.</text>
</comment>
<dbReference type="HAMAP" id="MF_00178">
    <property type="entry name" value="Lumazine_synth"/>
    <property type="match status" value="1"/>
</dbReference>
<evidence type="ECO:0000256" key="4">
    <source>
        <dbReference type="ARBA" id="ARBA00022619"/>
    </source>
</evidence>
<evidence type="ECO:0000313" key="7">
    <source>
        <dbReference type="EMBL" id="KGA11895.1"/>
    </source>
</evidence>
<evidence type="ECO:0000256" key="3">
    <source>
        <dbReference type="ARBA" id="ARBA00012664"/>
    </source>
</evidence>
<dbReference type="CDD" id="cd09209">
    <property type="entry name" value="Lumazine_synthase-I"/>
    <property type="match status" value="1"/>
</dbReference>
<organism evidence="7">
    <name type="scientific">freshwater metagenome</name>
    <dbReference type="NCBI Taxonomy" id="449393"/>
    <lineage>
        <taxon>unclassified sequences</taxon>
        <taxon>metagenomes</taxon>
        <taxon>ecological metagenomes</taxon>
    </lineage>
</organism>
<comment type="caution">
    <text evidence="7">The sequence shown here is derived from an EMBL/GenBank/DDBJ whole genome shotgun (WGS) entry which is preliminary data.</text>
</comment>
<protein>
    <recommendedName>
        <fullName evidence="3">6,7-dimethyl-8-ribityllumazine synthase</fullName>
        <ecNumber evidence="3">2.5.1.78</ecNumber>
    </recommendedName>
</protein>
<dbReference type="GO" id="GO:0009231">
    <property type="term" value="P:riboflavin biosynthetic process"/>
    <property type="evidence" value="ECO:0007669"/>
    <property type="project" value="UniProtKB-UniPathway"/>
</dbReference>
<dbReference type="UniPathway" id="UPA00275">
    <property type="reaction ID" value="UER00404"/>
</dbReference>
<dbReference type="InterPro" id="IPR034964">
    <property type="entry name" value="LS"/>
</dbReference>
<evidence type="ECO:0000256" key="2">
    <source>
        <dbReference type="ARBA" id="ARBA00007424"/>
    </source>
</evidence>
<keyword evidence="4" id="KW-0686">Riboflavin biosynthesis</keyword>
<proteinExistence type="inferred from homology"/>
<dbReference type="AlphaFoldDB" id="A0A094PJS3"/>
<dbReference type="PANTHER" id="PTHR21058:SF0">
    <property type="entry name" value="6,7-DIMETHYL-8-RIBITYLLUMAZINE SYNTHASE"/>
    <property type="match status" value="1"/>
</dbReference>
<dbReference type="Gene3D" id="3.40.50.960">
    <property type="entry name" value="Lumazine/riboflavin synthase"/>
    <property type="match status" value="1"/>
</dbReference>
<evidence type="ECO:0000256" key="5">
    <source>
        <dbReference type="ARBA" id="ARBA00022679"/>
    </source>
</evidence>
<gene>
    <name evidence="7" type="ORF">GM51_22115</name>
</gene>
<dbReference type="GO" id="GO:0005829">
    <property type="term" value="C:cytosol"/>
    <property type="evidence" value="ECO:0007669"/>
    <property type="project" value="TreeGrafter"/>
</dbReference>
<dbReference type="EMBL" id="JNSL01000227">
    <property type="protein sequence ID" value="KGA11895.1"/>
    <property type="molecule type" value="Genomic_DNA"/>
</dbReference>
<evidence type="ECO:0000256" key="6">
    <source>
        <dbReference type="ARBA" id="ARBA00048785"/>
    </source>
</evidence>